<proteinExistence type="predicted"/>
<organism evidence="3 4">
    <name type="scientific">Citrus clementina</name>
    <name type="common">Clementine</name>
    <name type="synonym">Citrus deliciosa x Citrus sinensis</name>
    <dbReference type="NCBI Taxonomy" id="85681"/>
    <lineage>
        <taxon>Eukaryota</taxon>
        <taxon>Viridiplantae</taxon>
        <taxon>Streptophyta</taxon>
        <taxon>Embryophyta</taxon>
        <taxon>Tracheophyta</taxon>
        <taxon>Spermatophyta</taxon>
        <taxon>Magnoliopsida</taxon>
        <taxon>eudicotyledons</taxon>
        <taxon>Gunneridae</taxon>
        <taxon>Pentapetalae</taxon>
        <taxon>rosids</taxon>
        <taxon>malvids</taxon>
        <taxon>Sapindales</taxon>
        <taxon>Rutaceae</taxon>
        <taxon>Aurantioideae</taxon>
        <taxon>Citrus</taxon>
    </lineage>
</organism>
<dbReference type="PANTHER" id="PTHR37610">
    <property type="entry name" value="CCHC-TYPE DOMAIN-CONTAINING PROTEIN"/>
    <property type="match status" value="1"/>
</dbReference>
<dbReference type="Pfam" id="PF14244">
    <property type="entry name" value="Retrotran_gag_3"/>
    <property type="match status" value="1"/>
</dbReference>
<dbReference type="PANTHER" id="PTHR37610:SF38">
    <property type="entry name" value="RETROTRANSPOSON COPIA-LIKE N-TERMINAL DOMAIN-CONTAINING PROTEIN"/>
    <property type="match status" value="1"/>
</dbReference>
<feature type="region of interest" description="Disordered" evidence="1">
    <location>
        <begin position="182"/>
        <end position="216"/>
    </location>
</feature>
<dbReference type="OMA" id="WREIDFQ"/>
<evidence type="ECO:0000313" key="4">
    <source>
        <dbReference type="Proteomes" id="UP000030687"/>
    </source>
</evidence>
<feature type="domain" description="Retrotransposon Copia-like N-terminal" evidence="2">
    <location>
        <begin position="24"/>
        <end position="58"/>
    </location>
</feature>
<dbReference type="eggNOG" id="KOG0017">
    <property type="taxonomic scope" value="Eukaryota"/>
</dbReference>
<evidence type="ECO:0000313" key="3">
    <source>
        <dbReference type="EMBL" id="ESR49611.1"/>
    </source>
</evidence>
<keyword evidence="4" id="KW-1185">Reference proteome</keyword>
<dbReference type="InParanoid" id="V4TIP4"/>
<evidence type="ECO:0000256" key="1">
    <source>
        <dbReference type="SAM" id="MobiDB-lite"/>
    </source>
</evidence>
<dbReference type="KEGG" id="cic:CICLE_v10033319mg"/>
<dbReference type="Gramene" id="ESR49611">
    <property type="protein sequence ID" value="ESR49611"/>
    <property type="gene ID" value="CICLE_v10033319mg"/>
</dbReference>
<reference evidence="3 4" key="1">
    <citation type="submission" date="2013-10" db="EMBL/GenBank/DDBJ databases">
        <authorList>
            <consortium name="International Citrus Genome Consortium"/>
            <person name="Jenkins J."/>
            <person name="Schmutz J."/>
            <person name="Prochnik S."/>
            <person name="Rokhsar D."/>
            <person name="Gmitter F."/>
            <person name="Ollitrault P."/>
            <person name="Machado M."/>
            <person name="Talon M."/>
            <person name="Wincker P."/>
            <person name="Jaillon O."/>
            <person name="Morgante M."/>
        </authorList>
    </citation>
    <scope>NUCLEOTIDE SEQUENCE</scope>
    <source>
        <strain evidence="4">cv. Clemenules</strain>
    </source>
</reference>
<accession>V4TIP4</accession>
<protein>
    <recommendedName>
        <fullName evidence="2">Retrotransposon Copia-like N-terminal domain-containing protein</fullName>
    </recommendedName>
</protein>
<sequence length="216" mass="23913">MAEALSKAQAPTVTSEPTALPIGIKLDGSNYGLWSQVVEMYISGKDKLGYINGELTPPSPTDSMAYQLHGSDVNWKLYSVSHNQTGGSLEKYYTDLQGLWREIDFQRPNPMEFPADIQRYNNLLQEDRVYVFLDGLDDKLDNNQKQAYAHVRREALRQVVMNAGDHEPPPGAVLASRGLKLGIHGSNPQHAGKSGSKGRSSSDRLKCTHCGNMKHT</sequence>
<evidence type="ECO:0000259" key="2">
    <source>
        <dbReference type="Pfam" id="PF14244"/>
    </source>
</evidence>
<dbReference type="EMBL" id="KI536726">
    <property type="protein sequence ID" value="ESR49611.1"/>
    <property type="molecule type" value="Genomic_DNA"/>
</dbReference>
<name>V4TIP4_CITCL</name>
<dbReference type="Proteomes" id="UP000030687">
    <property type="component" value="Unassembled WGS sequence"/>
</dbReference>
<dbReference type="AlphaFoldDB" id="V4TIP4"/>
<gene>
    <name evidence="3" type="ORF">CICLE_v10033319mg</name>
</gene>
<dbReference type="InterPro" id="IPR029472">
    <property type="entry name" value="Copia-like_N"/>
</dbReference>